<gene>
    <name evidence="6" type="ORF">GRF29_44g524674</name>
</gene>
<dbReference type="PANTHER" id="PTHR23023">
    <property type="entry name" value="DIMETHYLANILINE MONOOXYGENASE"/>
    <property type="match status" value="1"/>
</dbReference>
<dbReference type="InterPro" id="IPR020946">
    <property type="entry name" value="Flavin_mOase-like"/>
</dbReference>
<comment type="similarity">
    <text evidence="1">Belongs to the FMO family.</text>
</comment>
<name>A0AAN6M102_9PLEO</name>
<protein>
    <recommendedName>
        <fullName evidence="8">Monooxygenase</fullName>
    </recommendedName>
</protein>
<evidence type="ECO:0000256" key="4">
    <source>
        <dbReference type="ARBA" id="ARBA00022857"/>
    </source>
</evidence>
<accession>A0AAN6M102</accession>
<dbReference type="InterPro" id="IPR050346">
    <property type="entry name" value="FMO-like"/>
</dbReference>
<dbReference type="GO" id="GO:0050660">
    <property type="term" value="F:flavin adenine dinucleotide binding"/>
    <property type="evidence" value="ECO:0007669"/>
    <property type="project" value="InterPro"/>
</dbReference>
<dbReference type="PIRSF" id="PIRSF000332">
    <property type="entry name" value="FMO"/>
    <property type="match status" value="1"/>
</dbReference>
<proteinExistence type="inferred from homology"/>
<evidence type="ECO:0000256" key="3">
    <source>
        <dbReference type="ARBA" id="ARBA00022827"/>
    </source>
</evidence>
<dbReference type="GO" id="GO:0004499">
    <property type="term" value="F:N,N-dimethylaniline monooxygenase activity"/>
    <property type="evidence" value="ECO:0007669"/>
    <property type="project" value="InterPro"/>
</dbReference>
<evidence type="ECO:0000256" key="2">
    <source>
        <dbReference type="ARBA" id="ARBA00022630"/>
    </source>
</evidence>
<keyword evidence="7" id="KW-1185">Reference proteome</keyword>
<dbReference type="InterPro" id="IPR000960">
    <property type="entry name" value="Flavin_mOase"/>
</dbReference>
<keyword evidence="5" id="KW-0560">Oxidoreductase</keyword>
<evidence type="ECO:0000256" key="5">
    <source>
        <dbReference type="ARBA" id="ARBA00023002"/>
    </source>
</evidence>
<evidence type="ECO:0000313" key="7">
    <source>
        <dbReference type="Proteomes" id="UP001280581"/>
    </source>
</evidence>
<dbReference type="Proteomes" id="UP001280581">
    <property type="component" value="Unassembled WGS sequence"/>
</dbReference>
<dbReference type="PRINTS" id="PR00370">
    <property type="entry name" value="FMOXYGENASE"/>
</dbReference>
<sequence length="447" mass="50523">MAQQTVAVVGAGACGLSMLKTLREDGFKVTCFERRRQVGGLWAYTKEPSMTTALPSTRALISKYTCGMSDFPMPDHYPPHLTQAQFQEFMESYAKHFDLLKDIVFGASLKNVRRNDDDTRWLVEVLIDGETKTEEFDKVALCHGYQTYSQKPRFEDEEKFEGILMHAQQFRPEDVEKYKGKNVVMVGMSSTASDVINNILPHASKVYLSHRRGMYIFPTWRDNTPADLLLSWRRRQTGFLLQRYFPGLARWLGDKALDYLMRKTWKNLDPAWRILPSPSVSISLPGASDTIIPLLQSGKLTSIHGIKRFLGPSTIEFTDGSILEDIHAVICATGYTADLTVAPFLPVSKPPNYSGPDLLRLWHNIFPPKYADSMALLCHSAYGKNNGFSFNDVQSMAVSNIFRHVHPLPSLPTMESDIDKHHAWLVSCWARDKTPNSFDPSMSTANS</sequence>
<dbReference type="EMBL" id="WVTA01000005">
    <property type="protein sequence ID" value="KAK3209742.1"/>
    <property type="molecule type" value="Genomic_DNA"/>
</dbReference>
<dbReference type="SUPFAM" id="SSF51905">
    <property type="entry name" value="FAD/NAD(P)-binding domain"/>
    <property type="match status" value="1"/>
</dbReference>
<evidence type="ECO:0008006" key="8">
    <source>
        <dbReference type="Google" id="ProtNLM"/>
    </source>
</evidence>
<reference evidence="6 7" key="1">
    <citation type="submission" date="2021-02" db="EMBL/GenBank/DDBJ databases">
        <title>Genome assembly of Pseudopithomyces chartarum.</title>
        <authorList>
            <person name="Jauregui R."/>
            <person name="Singh J."/>
            <person name="Voisey C."/>
        </authorList>
    </citation>
    <scope>NUCLEOTIDE SEQUENCE [LARGE SCALE GENOMIC DNA]</scope>
    <source>
        <strain evidence="6 7">AGR01</strain>
    </source>
</reference>
<evidence type="ECO:0000313" key="6">
    <source>
        <dbReference type="EMBL" id="KAK3209742.1"/>
    </source>
</evidence>
<comment type="caution">
    <text evidence="6">The sequence shown here is derived from an EMBL/GenBank/DDBJ whole genome shotgun (WGS) entry which is preliminary data.</text>
</comment>
<keyword evidence="4" id="KW-0521">NADP</keyword>
<dbReference type="Pfam" id="PF00743">
    <property type="entry name" value="FMO-like"/>
    <property type="match status" value="1"/>
</dbReference>
<organism evidence="6 7">
    <name type="scientific">Pseudopithomyces chartarum</name>
    <dbReference type="NCBI Taxonomy" id="1892770"/>
    <lineage>
        <taxon>Eukaryota</taxon>
        <taxon>Fungi</taxon>
        <taxon>Dikarya</taxon>
        <taxon>Ascomycota</taxon>
        <taxon>Pezizomycotina</taxon>
        <taxon>Dothideomycetes</taxon>
        <taxon>Pleosporomycetidae</taxon>
        <taxon>Pleosporales</taxon>
        <taxon>Massarineae</taxon>
        <taxon>Didymosphaeriaceae</taxon>
        <taxon>Pseudopithomyces</taxon>
    </lineage>
</organism>
<keyword evidence="2" id="KW-0285">Flavoprotein</keyword>
<evidence type="ECO:0000256" key="1">
    <source>
        <dbReference type="ARBA" id="ARBA00009183"/>
    </source>
</evidence>
<dbReference type="AlphaFoldDB" id="A0AAN6M102"/>
<dbReference type="Gene3D" id="3.50.50.60">
    <property type="entry name" value="FAD/NAD(P)-binding domain"/>
    <property type="match status" value="1"/>
</dbReference>
<dbReference type="InterPro" id="IPR036188">
    <property type="entry name" value="FAD/NAD-bd_sf"/>
</dbReference>
<keyword evidence="3" id="KW-0274">FAD</keyword>
<dbReference type="GO" id="GO:0050661">
    <property type="term" value="F:NADP binding"/>
    <property type="evidence" value="ECO:0007669"/>
    <property type="project" value="InterPro"/>
</dbReference>